<evidence type="ECO:0000256" key="2">
    <source>
        <dbReference type="ARBA" id="ARBA00022857"/>
    </source>
</evidence>
<feature type="binding site" evidence="6">
    <location>
        <begin position="29"/>
        <end position="34"/>
    </location>
    <ligand>
        <name>NADP(+)</name>
        <dbReference type="ChEBI" id="CHEBI:58349"/>
    </ligand>
</feature>
<dbReference type="PANTHER" id="PTHR11645:SF0">
    <property type="entry name" value="PYRROLINE-5-CARBOXYLATE REDUCTASE 3"/>
    <property type="match status" value="1"/>
</dbReference>
<evidence type="ECO:0000259" key="8">
    <source>
        <dbReference type="Pfam" id="PF14748"/>
    </source>
</evidence>
<keyword evidence="3 4" id="KW-0560">Oxidoreductase</keyword>
<dbReference type="Pfam" id="PF14748">
    <property type="entry name" value="P5CR_dimer"/>
    <property type="match status" value="1"/>
</dbReference>
<organism evidence="9 10">
    <name type="scientific">Rhodovulum sulfidophilum</name>
    <name type="common">Rhodobacter sulfidophilus</name>
    <dbReference type="NCBI Taxonomy" id="35806"/>
    <lineage>
        <taxon>Bacteria</taxon>
        <taxon>Pseudomonadati</taxon>
        <taxon>Pseudomonadota</taxon>
        <taxon>Alphaproteobacteria</taxon>
        <taxon>Rhodobacterales</taxon>
        <taxon>Paracoccaceae</taxon>
        <taxon>Rhodovulum</taxon>
    </lineage>
</organism>
<dbReference type="FunFam" id="1.10.3730.10:FF:000001">
    <property type="entry name" value="Pyrroline-5-carboxylate reductase"/>
    <property type="match status" value="1"/>
</dbReference>
<comment type="subcellular location">
    <subcellularLocation>
        <location evidence="4">Cytoplasm</location>
    </subcellularLocation>
</comment>
<reference evidence="9 10" key="1">
    <citation type="submission" date="2017-08" db="EMBL/GenBank/DDBJ databases">
        <title>Infants hospitalized years apart are colonized by the same room-sourced microbial strains.</title>
        <authorList>
            <person name="Brooks B."/>
            <person name="Olm M.R."/>
            <person name="Firek B.A."/>
            <person name="Baker R."/>
            <person name="Thomas B.C."/>
            <person name="Morowitz M.J."/>
            <person name="Banfield J.F."/>
        </authorList>
    </citation>
    <scope>NUCLEOTIDE SEQUENCE [LARGE SCALE GENOMIC DNA]</scope>
    <source>
        <strain evidence="9">S2_005_002_R2_34</strain>
    </source>
</reference>
<dbReference type="EMBL" id="QFPW01000014">
    <property type="protein sequence ID" value="PZQ47923.1"/>
    <property type="molecule type" value="Genomic_DNA"/>
</dbReference>
<evidence type="ECO:0000256" key="5">
    <source>
        <dbReference type="NCBIfam" id="TIGR00112"/>
    </source>
</evidence>
<dbReference type="EC" id="1.5.1.2" evidence="4 5"/>
<comment type="pathway">
    <text evidence="4">Amino-acid biosynthesis; L-proline biosynthesis; L-proline from L-glutamate 5-semialdehyde: step 1/1.</text>
</comment>
<dbReference type="SUPFAM" id="SSF48179">
    <property type="entry name" value="6-phosphogluconate dehydrogenase C-terminal domain-like"/>
    <property type="match status" value="1"/>
</dbReference>
<gene>
    <name evidence="4" type="primary">proC</name>
    <name evidence="9" type="ORF">DI556_15610</name>
</gene>
<comment type="similarity">
    <text evidence="1 4">Belongs to the pyrroline-5-carboxylate reductase family.</text>
</comment>
<comment type="catalytic activity">
    <reaction evidence="4">
        <text>L-proline + NADP(+) = (S)-1-pyrroline-5-carboxylate + NADPH + 2 H(+)</text>
        <dbReference type="Rhea" id="RHEA:14109"/>
        <dbReference type="ChEBI" id="CHEBI:15378"/>
        <dbReference type="ChEBI" id="CHEBI:17388"/>
        <dbReference type="ChEBI" id="CHEBI:57783"/>
        <dbReference type="ChEBI" id="CHEBI:58349"/>
        <dbReference type="ChEBI" id="CHEBI:60039"/>
        <dbReference type="EC" id="1.5.1.2"/>
    </reaction>
</comment>
<dbReference type="InterPro" id="IPR000304">
    <property type="entry name" value="Pyrroline-COOH_reductase"/>
</dbReference>
<feature type="binding site" evidence="6">
    <location>
        <position position="74"/>
    </location>
    <ligand>
        <name>NADPH</name>
        <dbReference type="ChEBI" id="CHEBI:57783"/>
    </ligand>
</feature>
<feature type="binding site" evidence="6">
    <location>
        <begin position="87"/>
        <end position="90"/>
    </location>
    <ligand>
        <name>NADP(+)</name>
        <dbReference type="ChEBI" id="CHEBI:58349"/>
    </ligand>
</feature>
<feature type="domain" description="Pyrroline-5-carboxylate reductase catalytic N-terminal" evidence="7">
    <location>
        <begin position="27"/>
        <end position="116"/>
    </location>
</feature>
<keyword evidence="4" id="KW-0028">Amino-acid biosynthesis</keyword>
<dbReference type="GO" id="GO:0055129">
    <property type="term" value="P:L-proline biosynthetic process"/>
    <property type="evidence" value="ECO:0007669"/>
    <property type="project" value="UniProtKB-UniRule"/>
</dbReference>
<evidence type="ECO:0000256" key="1">
    <source>
        <dbReference type="ARBA" id="ARBA00005525"/>
    </source>
</evidence>
<proteinExistence type="inferred from homology"/>
<dbReference type="NCBIfam" id="TIGR00112">
    <property type="entry name" value="proC"/>
    <property type="match status" value="1"/>
</dbReference>
<dbReference type="HAMAP" id="MF_01925">
    <property type="entry name" value="P5C_reductase"/>
    <property type="match status" value="1"/>
</dbReference>
<dbReference type="Pfam" id="PF03807">
    <property type="entry name" value="F420_oxidored"/>
    <property type="match status" value="1"/>
</dbReference>
<evidence type="ECO:0000256" key="4">
    <source>
        <dbReference type="HAMAP-Rule" id="MF_01925"/>
    </source>
</evidence>
<dbReference type="Gene3D" id="1.10.3730.10">
    <property type="entry name" value="ProC C-terminal domain-like"/>
    <property type="match status" value="1"/>
</dbReference>
<dbReference type="GO" id="GO:0004735">
    <property type="term" value="F:pyrroline-5-carboxylate reductase activity"/>
    <property type="evidence" value="ECO:0007669"/>
    <property type="project" value="UniProtKB-UniRule"/>
</dbReference>
<evidence type="ECO:0000256" key="6">
    <source>
        <dbReference type="PIRSR" id="PIRSR000193-1"/>
    </source>
</evidence>
<protein>
    <recommendedName>
        <fullName evidence="4 5">Pyrroline-5-carboxylate reductase</fullName>
        <shortName evidence="4">P5C reductase</shortName>
        <shortName evidence="4">P5CR</shortName>
        <ecNumber evidence="4 5">1.5.1.2</ecNumber>
    </recommendedName>
    <alternativeName>
        <fullName evidence="4">PCA reductase</fullName>
    </alternativeName>
</protein>
<dbReference type="PIRSF" id="PIRSF000193">
    <property type="entry name" value="Pyrrol-5-carb_rd"/>
    <property type="match status" value="1"/>
</dbReference>
<dbReference type="SUPFAM" id="SSF51735">
    <property type="entry name" value="NAD(P)-binding Rossmann-fold domains"/>
    <property type="match status" value="1"/>
</dbReference>
<comment type="function">
    <text evidence="4">Catalyzes the reduction of 1-pyrroline-5-carboxylate (PCA) to L-proline.</text>
</comment>
<dbReference type="Gene3D" id="3.40.50.720">
    <property type="entry name" value="NAD(P)-binding Rossmann-like Domain"/>
    <property type="match status" value="1"/>
</dbReference>
<accession>A0A2W5PZJ1</accession>
<dbReference type="InterPro" id="IPR029036">
    <property type="entry name" value="P5CR_dimer"/>
</dbReference>
<dbReference type="InterPro" id="IPR008927">
    <property type="entry name" value="6-PGluconate_DH-like_C_sf"/>
</dbReference>
<dbReference type="InterPro" id="IPR028939">
    <property type="entry name" value="P5C_Rdtase_cat_N"/>
</dbReference>
<sequence length="288" mass="28453">MATSETIDTGDAPARGAASDIAARGLVLLGCGKMGGALLEGWLADGLPPSAFTIIEPRPGARLTALAGEGLRLNAALPDDPAVALLAVKPQMMGEALPRLRTLGGGGTLFVSIAAGTTLATLEAALGPGTPIVRAMPNTPAAIGRGITALIGNAAVTPDALDLAERLMAAVGQTARLESEDQIDLVTAVSGSGPAYVFLLIETLAAAGVAAGLPGEMATRLARATVGGAGQLAESAPEDAAELRRNVTSPGGTTAAALEVLMREPGGMAELMREAVAAAAARGRALGG</sequence>
<dbReference type="GO" id="GO:0005737">
    <property type="term" value="C:cytoplasm"/>
    <property type="evidence" value="ECO:0007669"/>
    <property type="project" value="UniProtKB-SubCell"/>
</dbReference>
<evidence type="ECO:0000313" key="9">
    <source>
        <dbReference type="EMBL" id="PZQ47923.1"/>
    </source>
</evidence>
<dbReference type="AlphaFoldDB" id="A0A2W5PZJ1"/>
<name>A0A2W5PZJ1_RHOSU</name>
<feature type="domain" description="Pyrroline-5-carboxylate reductase dimerisation" evidence="8">
    <location>
        <begin position="180"/>
        <end position="285"/>
    </location>
</feature>
<dbReference type="Proteomes" id="UP000249185">
    <property type="component" value="Unassembled WGS sequence"/>
</dbReference>
<keyword evidence="4" id="KW-0963">Cytoplasm</keyword>
<dbReference type="InterPro" id="IPR036291">
    <property type="entry name" value="NAD(P)-bd_dom_sf"/>
</dbReference>
<evidence type="ECO:0000313" key="10">
    <source>
        <dbReference type="Proteomes" id="UP000249185"/>
    </source>
</evidence>
<keyword evidence="4" id="KW-0641">Proline biosynthesis</keyword>
<comment type="catalytic activity">
    <reaction evidence="4">
        <text>L-proline + NAD(+) = (S)-1-pyrroline-5-carboxylate + NADH + 2 H(+)</text>
        <dbReference type="Rhea" id="RHEA:14105"/>
        <dbReference type="ChEBI" id="CHEBI:15378"/>
        <dbReference type="ChEBI" id="CHEBI:17388"/>
        <dbReference type="ChEBI" id="CHEBI:57540"/>
        <dbReference type="ChEBI" id="CHEBI:57945"/>
        <dbReference type="ChEBI" id="CHEBI:60039"/>
        <dbReference type="EC" id="1.5.1.2"/>
    </reaction>
</comment>
<comment type="caution">
    <text evidence="9">The sequence shown here is derived from an EMBL/GenBank/DDBJ whole genome shotgun (WGS) entry which is preliminary data.</text>
</comment>
<evidence type="ECO:0000259" key="7">
    <source>
        <dbReference type="Pfam" id="PF03807"/>
    </source>
</evidence>
<evidence type="ECO:0000256" key="3">
    <source>
        <dbReference type="ARBA" id="ARBA00023002"/>
    </source>
</evidence>
<dbReference type="PANTHER" id="PTHR11645">
    <property type="entry name" value="PYRROLINE-5-CARBOXYLATE REDUCTASE"/>
    <property type="match status" value="1"/>
</dbReference>
<dbReference type="UniPathway" id="UPA00098">
    <property type="reaction ID" value="UER00361"/>
</dbReference>
<keyword evidence="2 4" id="KW-0521">NADP</keyword>